<dbReference type="Pfam" id="PF10677">
    <property type="entry name" value="DUF2490"/>
    <property type="match status" value="1"/>
</dbReference>
<dbReference type="RefSeq" id="WP_090554202.1">
    <property type="nucleotide sequence ID" value="NZ_FNRA01000001.1"/>
</dbReference>
<evidence type="ECO:0000313" key="2">
    <source>
        <dbReference type="EMBL" id="SDZ82887.1"/>
    </source>
</evidence>
<dbReference type="STRING" id="425514.SAMN05443550_101125"/>
<dbReference type="Proteomes" id="UP000198850">
    <property type="component" value="Unassembled WGS sequence"/>
</dbReference>
<reference evidence="2 3" key="1">
    <citation type="submission" date="2016-10" db="EMBL/GenBank/DDBJ databases">
        <authorList>
            <person name="de Groot N.N."/>
        </authorList>
    </citation>
    <scope>NUCLEOTIDE SEQUENCE [LARGE SCALE GENOMIC DNA]</scope>
    <source>
        <strain evidence="2 3">DSM 19033</strain>
    </source>
</reference>
<evidence type="ECO:0000313" key="3">
    <source>
        <dbReference type="Proteomes" id="UP000198850"/>
    </source>
</evidence>
<dbReference type="EMBL" id="FNRA01000001">
    <property type="protein sequence ID" value="SDZ82887.1"/>
    <property type="molecule type" value="Genomic_DNA"/>
</dbReference>
<evidence type="ECO:0008006" key="4">
    <source>
        <dbReference type="Google" id="ProtNLM"/>
    </source>
</evidence>
<feature type="signal peptide" evidence="1">
    <location>
        <begin position="1"/>
        <end position="20"/>
    </location>
</feature>
<gene>
    <name evidence="2" type="ORF">SAMN05443550_101125</name>
</gene>
<accession>A0A1H3W732</accession>
<dbReference type="OrthoDB" id="1118734at2"/>
<feature type="chain" id="PRO_5011530246" description="DUF2490 domain-containing protein" evidence="1">
    <location>
        <begin position="21"/>
        <end position="235"/>
    </location>
</feature>
<keyword evidence="3" id="KW-1185">Reference proteome</keyword>
<dbReference type="AlphaFoldDB" id="A0A1H3W732"/>
<keyword evidence="1" id="KW-0732">Signal</keyword>
<evidence type="ECO:0000256" key="1">
    <source>
        <dbReference type="SAM" id="SignalP"/>
    </source>
</evidence>
<proteinExistence type="predicted"/>
<sequence length="235" mass="27676">MRFPLSPLAFLFLFTGNVHAQTQYQNSGWLFLLNNTKISKKWGAYLDMQVRSSDNWAEVRNFLFRPGITYYANGKNELTLGYLLNQTFTHADGTADNVLTEHRIWEQYVYKHKISTVIASHRFRVEQRFIERAGKDQLFAQRFRYFARFIIPLTKEMKDFEEGLFVALQNELFFNIQHKNELNHRFFDQNRAYVASGYRVTKNLDIEAGYLNQAVKGLNNNTVNNVVQLAVYTKF</sequence>
<name>A0A1H3W732_9SPHI</name>
<dbReference type="InterPro" id="IPR019619">
    <property type="entry name" value="DUF2490"/>
</dbReference>
<protein>
    <recommendedName>
        <fullName evidence="4">DUF2490 domain-containing protein</fullName>
    </recommendedName>
</protein>
<organism evidence="2 3">
    <name type="scientific">Pedobacter hartonius</name>
    <dbReference type="NCBI Taxonomy" id="425514"/>
    <lineage>
        <taxon>Bacteria</taxon>
        <taxon>Pseudomonadati</taxon>
        <taxon>Bacteroidota</taxon>
        <taxon>Sphingobacteriia</taxon>
        <taxon>Sphingobacteriales</taxon>
        <taxon>Sphingobacteriaceae</taxon>
        <taxon>Pedobacter</taxon>
    </lineage>
</organism>